<dbReference type="GO" id="GO:0003700">
    <property type="term" value="F:DNA-binding transcription factor activity"/>
    <property type="evidence" value="ECO:0007669"/>
    <property type="project" value="InterPro"/>
</dbReference>
<dbReference type="EMBL" id="NMQW01000002">
    <property type="protein sequence ID" value="OXM87718.1"/>
    <property type="molecule type" value="Genomic_DNA"/>
</dbReference>
<dbReference type="PANTHER" id="PTHR43537:SF5">
    <property type="entry name" value="UXU OPERON TRANSCRIPTIONAL REGULATOR"/>
    <property type="match status" value="1"/>
</dbReference>
<dbReference type="RefSeq" id="WP_094012968.1">
    <property type="nucleotide sequence ID" value="NZ_NMQW01000002.1"/>
</dbReference>
<dbReference type="SMART" id="SM00895">
    <property type="entry name" value="FCD"/>
    <property type="match status" value="1"/>
</dbReference>
<organism evidence="5 6">
    <name type="scientific">Paenibacillus rigui</name>
    <dbReference type="NCBI Taxonomy" id="554312"/>
    <lineage>
        <taxon>Bacteria</taxon>
        <taxon>Bacillati</taxon>
        <taxon>Bacillota</taxon>
        <taxon>Bacilli</taxon>
        <taxon>Bacillales</taxon>
        <taxon>Paenibacillaceae</taxon>
        <taxon>Paenibacillus</taxon>
    </lineage>
</organism>
<dbReference type="SMART" id="SM00345">
    <property type="entry name" value="HTH_GNTR"/>
    <property type="match status" value="1"/>
</dbReference>
<proteinExistence type="predicted"/>
<dbReference type="SUPFAM" id="SSF46785">
    <property type="entry name" value="Winged helix' DNA-binding domain"/>
    <property type="match status" value="1"/>
</dbReference>
<keyword evidence="6" id="KW-1185">Reference proteome</keyword>
<keyword evidence="2" id="KW-0238">DNA-binding</keyword>
<dbReference type="Pfam" id="PF07729">
    <property type="entry name" value="FCD"/>
    <property type="match status" value="1"/>
</dbReference>
<evidence type="ECO:0000313" key="5">
    <source>
        <dbReference type="EMBL" id="OXM87718.1"/>
    </source>
</evidence>
<dbReference type="GO" id="GO:0003677">
    <property type="term" value="F:DNA binding"/>
    <property type="evidence" value="ECO:0007669"/>
    <property type="project" value="UniProtKB-KW"/>
</dbReference>
<evidence type="ECO:0000259" key="4">
    <source>
        <dbReference type="PROSITE" id="PS50949"/>
    </source>
</evidence>
<dbReference type="InterPro" id="IPR036390">
    <property type="entry name" value="WH_DNA-bd_sf"/>
</dbReference>
<dbReference type="PANTHER" id="PTHR43537">
    <property type="entry name" value="TRANSCRIPTIONAL REGULATOR, GNTR FAMILY"/>
    <property type="match status" value="1"/>
</dbReference>
<keyword evidence="1" id="KW-0805">Transcription regulation</keyword>
<feature type="domain" description="HTH gntR-type" evidence="4">
    <location>
        <begin position="10"/>
        <end position="78"/>
    </location>
</feature>
<dbReference type="InterPro" id="IPR011711">
    <property type="entry name" value="GntR_C"/>
</dbReference>
<dbReference type="Gene3D" id="1.20.120.530">
    <property type="entry name" value="GntR ligand-binding domain-like"/>
    <property type="match status" value="1"/>
</dbReference>
<evidence type="ECO:0000313" key="6">
    <source>
        <dbReference type="Proteomes" id="UP000215509"/>
    </source>
</evidence>
<evidence type="ECO:0000256" key="1">
    <source>
        <dbReference type="ARBA" id="ARBA00023015"/>
    </source>
</evidence>
<keyword evidence="3" id="KW-0804">Transcription</keyword>
<dbReference type="Proteomes" id="UP000215509">
    <property type="component" value="Unassembled WGS sequence"/>
</dbReference>
<dbReference type="InterPro" id="IPR008920">
    <property type="entry name" value="TF_FadR/GntR_C"/>
</dbReference>
<comment type="caution">
    <text evidence="5">The sequence shown here is derived from an EMBL/GenBank/DDBJ whole genome shotgun (WGS) entry which is preliminary data.</text>
</comment>
<dbReference type="InterPro" id="IPR036388">
    <property type="entry name" value="WH-like_DNA-bd_sf"/>
</dbReference>
<gene>
    <name evidence="5" type="ORF">CF651_00935</name>
</gene>
<dbReference type="InterPro" id="IPR000524">
    <property type="entry name" value="Tscrpt_reg_HTH_GntR"/>
</dbReference>
<dbReference type="PRINTS" id="PR00035">
    <property type="entry name" value="HTHGNTR"/>
</dbReference>
<dbReference type="SUPFAM" id="SSF48008">
    <property type="entry name" value="GntR ligand-binding domain-like"/>
    <property type="match status" value="1"/>
</dbReference>
<name>A0A229UWC7_9BACL</name>
<protein>
    <submittedName>
        <fullName evidence="5">GntR family transcriptional regulator</fullName>
    </submittedName>
</protein>
<dbReference type="AlphaFoldDB" id="A0A229UWC7"/>
<evidence type="ECO:0000256" key="3">
    <source>
        <dbReference type="ARBA" id="ARBA00023163"/>
    </source>
</evidence>
<dbReference type="Pfam" id="PF00392">
    <property type="entry name" value="GntR"/>
    <property type="match status" value="1"/>
</dbReference>
<dbReference type="Gene3D" id="1.10.10.10">
    <property type="entry name" value="Winged helix-like DNA-binding domain superfamily/Winged helix DNA-binding domain"/>
    <property type="match status" value="1"/>
</dbReference>
<reference evidence="5 6" key="1">
    <citation type="submission" date="2017-07" db="EMBL/GenBank/DDBJ databases">
        <title>Genome sequencing and assembly of Paenibacillus rigui.</title>
        <authorList>
            <person name="Mayilraj S."/>
        </authorList>
    </citation>
    <scope>NUCLEOTIDE SEQUENCE [LARGE SCALE GENOMIC DNA]</scope>
    <source>
        <strain evidence="5 6">JCM 16352</strain>
    </source>
</reference>
<dbReference type="OrthoDB" id="214086at2"/>
<evidence type="ECO:0000256" key="2">
    <source>
        <dbReference type="ARBA" id="ARBA00023125"/>
    </source>
</evidence>
<accession>A0A229UWC7</accession>
<dbReference type="CDD" id="cd07377">
    <property type="entry name" value="WHTH_GntR"/>
    <property type="match status" value="1"/>
</dbReference>
<sequence>MNQFTNVKPQKGSDLVMEAIRQRILSGELKPGDRLPSVVELASSFQLGRSTIREALSALKAMGWLDIRHGGGTFVCKELPGTEQPSAAQPLFEGADSLKEVLEVRKYIEVGCVALAARNRTEADLSAMERTIALMKEVLSDERQGEQADVDFHLQIAAASHNKLLIQIMESLTHRLQESMGKSRALWFYGELASAERLLLEHTDIYQAIMNKDEALAEKLMLLHLQKVDAVLNQAQLPQQA</sequence>
<dbReference type="PROSITE" id="PS50949">
    <property type="entry name" value="HTH_GNTR"/>
    <property type="match status" value="1"/>
</dbReference>